<dbReference type="Proteomes" id="UP001500618">
    <property type="component" value="Unassembled WGS sequence"/>
</dbReference>
<sequence length="157" mass="17374">MESTHERLVRQLGPVMQEFQRALDVLDQRVADRLGLNRTDMHCLELALGGGTLTPGELATAAGLTTGGVTTAIDRLERAGYVTRVRDSGDRRRVLVQPTEKGADLAMGIYGPLVEDGNVYLRGLDDTTLTHLTEFMRFNTRLYYEHAQRLVSDPDSG</sequence>
<dbReference type="Pfam" id="PF12802">
    <property type="entry name" value="MarR_2"/>
    <property type="match status" value="1"/>
</dbReference>
<dbReference type="PANTHER" id="PTHR33164">
    <property type="entry name" value="TRANSCRIPTIONAL REGULATOR, MARR FAMILY"/>
    <property type="match status" value="1"/>
</dbReference>
<dbReference type="InterPro" id="IPR036388">
    <property type="entry name" value="WH-like_DNA-bd_sf"/>
</dbReference>
<gene>
    <name evidence="2" type="ORF">GCM10009765_63560</name>
</gene>
<dbReference type="PRINTS" id="PR00598">
    <property type="entry name" value="HTHMARR"/>
</dbReference>
<dbReference type="CDD" id="cd00090">
    <property type="entry name" value="HTH_ARSR"/>
    <property type="match status" value="1"/>
</dbReference>
<dbReference type="PANTHER" id="PTHR33164:SF106">
    <property type="entry name" value="TRANSCRIPTIONAL REGULATORY PROTEIN"/>
    <property type="match status" value="1"/>
</dbReference>
<evidence type="ECO:0000313" key="2">
    <source>
        <dbReference type="EMBL" id="GAA1705579.1"/>
    </source>
</evidence>
<proteinExistence type="predicted"/>
<keyword evidence="3" id="KW-1185">Reference proteome</keyword>
<dbReference type="EMBL" id="BAAANY010000031">
    <property type="protein sequence ID" value="GAA1705579.1"/>
    <property type="molecule type" value="Genomic_DNA"/>
</dbReference>
<name>A0ABP4ULY0_9ACTN</name>
<dbReference type="InterPro" id="IPR036390">
    <property type="entry name" value="WH_DNA-bd_sf"/>
</dbReference>
<evidence type="ECO:0000259" key="1">
    <source>
        <dbReference type="PROSITE" id="PS50995"/>
    </source>
</evidence>
<dbReference type="InterPro" id="IPR000835">
    <property type="entry name" value="HTH_MarR-typ"/>
</dbReference>
<accession>A0ABP4ULY0</accession>
<dbReference type="PROSITE" id="PS50995">
    <property type="entry name" value="HTH_MARR_2"/>
    <property type="match status" value="1"/>
</dbReference>
<evidence type="ECO:0000313" key="3">
    <source>
        <dbReference type="Proteomes" id="UP001500618"/>
    </source>
</evidence>
<organism evidence="2 3">
    <name type="scientific">Fodinicola feengrottensis</name>
    <dbReference type="NCBI Taxonomy" id="435914"/>
    <lineage>
        <taxon>Bacteria</taxon>
        <taxon>Bacillati</taxon>
        <taxon>Actinomycetota</taxon>
        <taxon>Actinomycetes</taxon>
        <taxon>Mycobacteriales</taxon>
        <taxon>Fodinicola</taxon>
    </lineage>
</organism>
<protein>
    <recommendedName>
        <fullName evidence="1">HTH marR-type domain-containing protein</fullName>
    </recommendedName>
</protein>
<feature type="domain" description="HTH marR-type" evidence="1">
    <location>
        <begin position="5"/>
        <end position="144"/>
    </location>
</feature>
<reference evidence="3" key="1">
    <citation type="journal article" date="2019" name="Int. J. Syst. Evol. Microbiol.">
        <title>The Global Catalogue of Microorganisms (GCM) 10K type strain sequencing project: providing services to taxonomists for standard genome sequencing and annotation.</title>
        <authorList>
            <consortium name="The Broad Institute Genomics Platform"/>
            <consortium name="The Broad Institute Genome Sequencing Center for Infectious Disease"/>
            <person name="Wu L."/>
            <person name="Ma J."/>
        </authorList>
    </citation>
    <scope>NUCLEOTIDE SEQUENCE [LARGE SCALE GENOMIC DNA]</scope>
    <source>
        <strain evidence="3">JCM 14718</strain>
    </source>
</reference>
<dbReference type="InterPro" id="IPR011991">
    <property type="entry name" value="ArsR-like_HTH"/>
</dbReference>
<comment type="caution">
    <text evidence="2">The sequence shown here is derived from an EMBL/GenBank/DDBJ whole genome shotgun (WGS) entry which is preliminary data.</text>
</comment>
<dbReference type="InterPro" id="IPR039422">
    <property type="entry name" value="MarR/SlyA-like"/>
</dbReference>
<dbReference type="SUPFAM" id="SSF46785">
    <property type="entry name" value="Winged helix' DNA-binding domain"/>
    <property type="match status" value="1"/>
</dbReference>
<dbReference type="RefSeq" id="WP_163572683.1">
    <property type="nucleotide sequence ID" value="NZ_BAAANY010000031.1"/>
</dbReference>
<dbReference type="SMART" id="SM00347">
    <property type="entry name" value="HTH_MARR"/>
    <property type="match status" value="1"/>
</dbReference>
<dbReference type="Gene3D" id="1.10.10.10">
    <property type="entry name" value="Winged helix-like DNA-binding domain superfamily/Winged helix DNA-binding domain"/>
    <property type="match status" value="1"/>
</dbReference>